<organism evidence="2 3">
    <name type="scientific">Dryococelus australis</name>
    <dbReference type="NCBI Taxonomy" id="614101"/>
    <lineage>
        <taxon>Eukaryota</taxon>
        <taxon>Metazoa</taxon>
        <taxon>Ecdysozoa</taxon>
        <taxon>Arthropoda</taxon>
        <taxon>Hexapoda</taxon>
        <taxon>Insecta</taxon>
        <taxon>Pterygota</taxon>
        <taxon>Neoptera</taxon>
        <taxon>Polyneoptera</taxon>
        <taxon>Phasmatodea</taxon>
        <taxon>Verophasmatodea</taxon>
        <taxon>Anareolatae</taxon>
        <taxon>Phasmatidae</taxon>
        <taxon>Eurycanthinae</taxon>
        <taxon>Dryococelus</taxon>
    </lineage>
</organism>
<comment type="caution">
    <text evidence="2">The sequence shown here is derived from an EMBL/GenBank/DDBJ whole genome shotgun (WGS) entry which is preliminary data.</text>
</comment>
<dbReference type="Proteomes" id="UP001159363">
    <property type="component" value="Chromosome 4"/>
</dbReference>
<dbReference type="PANTHER" id="PTHR36688:SF1">
    <property type="entry name" value="ENDONUCLEASE_EXONUCLEASE_PHOSPHATASE DOMAIN-CONTAINING PROTEIN"/>
    <property type="match status" value="1"/>
</dbReference>
<accession>A0ABQ9HII6</accession>
<evidence type="ECO:0000259" key="1">
    <source>
        <dbReference type="Pfam" id="PF00078"/>
    </source>
</evidence>
<dbReference type="EMBL" id="JARBHB010000005">
    <property type="protein sequence ID" value="KAJ8884146.1"/>
    <property type="molecule type" value="Genomic_DNA"/>
</dbReference>
<dbReference type="SUPFAM" id="SSF56672">
    <property type="entry name" value="DNA/RNA polymerases"/>
    <property type="match status" value="1"/>
</dbReference>
<keyword evidence="3" id="KW-1185">Reference proteome</keyword>
<proteinExistence type="predicted"/>
<evidence type="ECO:0000313" key="3">
    <source>
        <dbReference type="Proteomes" id="UP001159363"/>
    </source>
</evidence>
<protein>
    <recommendedName>
        <fullName evidence="1">Reverse transcriptase domain-containing protein</fullName>
    </recommendedName>
</protein>
<dbReference type="InterPro" id="IPR000477">
    <property type="entry name" value="RT_dom"/>
</dbReference>
<dbReference type="InterPro" id="IPR043502">
    <property type="entry name" value="DNA/RNA_pol_sf"/>
</dbReference>
<evidence type="ECO:0000313" key="2">
    <source>
        <dbReference type="EMBL" id="KAJ8884146.1"/>
    </source>
</evidence>
<feature type="domain" description="Reverse transcriptase" evidence="1">
    <location>
        <begin position="104"/>
        <end position="196"/>
    </location>
</feature>
<gene>
    <name evidence="2" type="ORF">PR048_016003</name>
</gene>
<name>A0ABQ9HII6_9NEOP</name>
<reference evidence="2 3" key="1">
    <citation type="submission" date="2023-02" db="EMBL/GenBank/DDBJ databases">
        <title>LHISI_Scaffold_Assembly.</title>
        <authorList>
            <person name="Stuart O.P."/>
            <person name="Cleave R."/>
            <person name="Magrath M.J.L."/>
            <person name="Mikheyev A.S."/>
        </authorList>
    </citation>
    <scope>NUCLEOTIDE SEQUENCE [LARGE SCALE GENOMIC DNA]</scope>
    <source>
        <strain evidence="2">Daus_M_001</strain>
        <tissue evidence="2">Leg muscle</tissue>
    </source>
</reference>
<dbReference type="InterPro" id="IPR052560">
    <property type="entry name" value="RdDP_mobile_element"/>
</dbReference>
<dbReference type="PANTHER" id="PTHR36688">
    <property type="entry name" value="ENDO/EXONUCLEASE/PHOSPHATASE DOMAIN-CONTAINING PROTEIN"/>
    <property type="match status" value="1"/>
</dbReference>
<sequence>MSKIAADRKFTRTIIGKYKLLRINTPKTSYFARPFEVDKIISALSKTKLGKAAGFDGVYHEFLVHTGPRTKSWLPELFTDMMQLNRLANLFKSTKIVALLKPGKPDDLPESYRPIALLSVMLKLFERVIYNRLSPVIDKIIPLKQAGLRNGRCCMDQVLTITNFIEEGFQRKLNTGVVFADLTTTYDTEWKKGLLYNLKDNIAYAIQMSSFEQLNRALTNDMKVFVGFCKHWRLKPSVTKLKVACFHLNNRLANAKLEVGFEG</sequence>
<dbReference type="Pfam" id="PF00078">
    <property type="entry name" value="RVT_1"/>
    <property type="match status" value="1"/>
</dbReference>